<keyword evidence="4" id="KW-1015">Disulfide bond</keyword>
<proteinExistence type="predicted"/>
<evidence type="ECO:0000256" key="3">
    <source>
        <dbReference type="ARBA" id="ARBA00022729"/>
    </source>
</evidence>
<dbReference type="InterPro" id="IPR029034">
    <property type="entry name" value="Cystine-knot_cytokine"/>
</dbReference>
<organism evidence="6 7">
    <name type="scientific">Trichinella murrelli</name>
    <dbReference type="NCBI Taxonomy" id="144512"/>
    <lineage>
        <taxon>Eukaryota</taxon>
        <taxon>Metazoa</taxon>
        <taxon>Ecdysozoa</taxon>
        <taxon>Nematoda</taxon>
        <taxon>Enoplea</taxon>
        <taxon>Dorylaimia</taxon>
        <taxon>Trichinellida</taxon>
        <taxon>Trichinellidae</taxon>
        <taxon>Trichinella</taxon>
    </lineage>
</organism>
<evidence type="ECO:0000256" key="1">
    <source>
        <dbReference type="ARBA" id="ARBA00004613"/>
    </source>
</evidence>
<keyword evidence="3" id="KW-0732">Signal</keyword>
<evidence type="ECO:0000313" key="6">
    <source>
        <dbReference type="EMBL" id="KRX38936.1"/>
    </source>
</evidence>
<evidence type="ECO:0000259" key="5">
    <source>
        <dbReference type="Pfam" id="PF03045"/>
    </source>
</evidence>
<keyword evidence="2" id="KW-0964">Secreted</keyword>
<accession>A0A0V0TIS7</accession>
<feature type="domain" description="DAN" evidence="5">
    <location>
        <begin position="24"/>
        <end position="108"/>
    </location>
</feature>
<name>A0A0V0TIS7_9BILA</name>
<dbReference type="Proteomes" id="UP000055048">
    <property type="component" value="Unassembled WGS sequence"/>
</dbReference>
<gene>
    <name evidence="6" type="ORF">T05_14222</name>
</gene>
<dbReference type="InterPro" id="IPR004133">
    <property type="entry name" value="DAN_dom"/>
</dbReference>
<protein>
    <recommendedName>
        <fullName evidence="5">DAN domain-containing protein</fullName>
    </recommendedName>
</protein>
<keyword evidence="7" id="KW-1185">Reference proteome</keyword>
<dbReference type="STRING" id="144512.A0A0V0TIS7"/>
<dbReference type="EMBL" id="JYDJ01000249">
    <property type="protein sequence ID" value="KRX38936.1"/>
    <property type="molecule type" value="Genomic_DNA"/>
</dbReference>
<sequence length="222" mass="25394">MCSSSSKLSWTKSAGGDSSNNLSLFQQDCRIVAVEKLITIPGCIPVRVQLNACRGYCLSWTVPDGRRTVASYAMCCRMVERELVEFETRCQESKREKFSFTSAVTCECFDSEEEKWKFDDSLIDGGWFTMMALRKRFKNRSGFHKRPLENLPATDTHYRHSGVEEFVAVVLMSMRHEYHHKQVRNREPGYLWVTVCLFHCIVSGPVNNDGDNGPSHHDHLAS</sequence>
<dbReference type="AlphaFoldDB" id="A0A0V0TIS7"/>
<reference evidence="6 7" key="1">
    <citation type="submission" date="2015-01" db="EMBL/GenBank/DDBJ databases">
        <title>Evolution of Trichinella species and genotypes.</title>
        <authorList>
            <person name="Korhonen P.K."/>
            <person name="Edoardo P."/>
            <person name="Giuseppe L.R."/>
            <person name="Gasser R.B."/>
        </authorList>
    </citation>
    <scope>NUCLEOTIDE SEQUENCE [LARGE SCALE GENOMIC DNA]</scope>
    <source>
        <strain evidence="6">ISS417</strain>
    </source>
</reference>
<dbReference type="Pfam" id="PF03045">
    <property type="entry name" value="DAN"/>
    <property type="match status" value="1"/>
</dbReference>
<dbReference type="Gene3D" id="2.10.90.10">
    <property type="entry name" value="Cystine-knot cytokines"/>
    <property type="match status" value="1"/>
</dbReference>
<evidence type="ECO:0000256" key="2">
    <source>
        <dbReference type="ARBA" id="ARBA00022525"/>
    </source>
</evidence>
<dbReference type="GO" id="GO:0005576">
    <property type="term" value="C:extracellular region"/>
    <property type="evidence" value="ECO:0007669"/>
    <property type="project" value="UniProtKB-SubCell"/>
</dbReference>
<comment type="caution">
    <text evidence="6">The sequence shown here is derived from an EMBL/GenBank/DDBJ whole genome shotgun (WGS) entry which is preliminary data.</text>
</comment>
<evidence type="ECO:0000256" key="4">
    <source>
        <dbReference type="ARBA" id="ARBA00023157"/>
    </source>
</evidence>
<evidence type="ECO:0000313" key="7">
    <source>
        <dbReference type="Proteomes" id="UP000055048"/>
    </source>
</evidence>
<dbReference type="OrthoDB" id="5919058at2759"/>
<comment type="subcellular location">
    <subcellularLocation>
        <location evidence="1">Secreted</location>
    </subcellularLocation>
</comment>